<dbReference type="Proteomes" id="UP000296049">
    <property type="component" value="Unassembled WGS sequence"/>
</dbReference>
<organism evidence="2 3">
    <name type="scientific">Anas platyrhynchos</name>
    <name type="common">Mallard</name>
    <name type="synonym">Anas boschas</name>
    <dbReference type="NCBI Taxonomy" id="8839"/>
    <lineage>
        <taxon>Eukaryota</taxon>
        <taxon>Metazoa</taxon>
        <taxon>Chordata</taxon>
        <taxon>Craniata</taxon>
        <taxon>Vertebrata</taxon>
        <taxon>Euteleostomi</taxon>
        <taxon>Archelosauria</taxon>
        <taxon>Archosauria</taxon>
        <taxon>Dinosauria</taxon>
        <taxon>Saurischia</taxon>
        <taxon>Theropoda</taxon>
        <taxon>Coelurosauria</taxon>
        <taxon>Aves</taxon>
        <taxon>Neognathae</taxon>
        <taxon>Galloanserae</taxon>
        <taxon>Anseriformes</taxon>
        <taxon>Anatidae</taxon>
        <taxon>Anatinae</taxon>
        <taxon>Anas</taxon>
    </lineage>
</organism>
<sequence length="553" mass="60533">MKPITEILHSRYTDSRFVSSYNYQKDTSGISASQTESIKPKYKQRSQRTTSQGAAAAGTAELHLHHRLGGKMEKIQLVFPSQPSTPTPKGKEVHELCKEPEAAVSHAVGTRILRARVLLRCVSRHMHGFVWDSVITAQDSSKPRVCLCLRRAGTKAKCSLPFNVIHPELAAALQPCHQSSGSGGAAAEEFTTHRVYACLDAATSSNTCEKRQRPSGGLNTLLPPKCRSVVEPGEELCSQPGCSHAAGQHAAGSAMMTWSSTPRCTPLTDPKQTASASPTLPAIVSACLKLIGTELVRPNSHLGYQKYQRSRFTLATPAYEQDKISTATTQSFQAIFGKCKRIQNTQNAAAVNTDWCTMTSIQRVQPAVPEVTARGRKDSISIQGFLAELPPRRSGPDCPCGREGWWMRARSLFSAPGRRLPNLIPKSTKPFRSLLLAAARAVSYLSSLQNLSHTFQGRLQPLHLQPLVCLGPRLRADGSNWLPAHRGRIGPFPRASFLAVTTRSTQTLSPHLFIRMYKYQRPCPAENLTVVPPPCAEKGLSTGWQPKRVNQIP</sequence>
<reference evidence="3" key="1">
    <citation type="journal article" date="2013" name="Nat. Genet.">
        <title>The duck genome and transcriptome provide insight into an avian influenza virus reservoir species.</title>
        <authorList>
            <person name="Huang Y."/>
            <person name="Li Y."/>
            <person name="Burt D.W."/>
            <person name="Chen H."/>
            <person name="Zhang Y."/>
            <person name="Qian W."/>
            <person name="Kim H."/>
            <person name="Gan S."/>
            <person name="Zhao Y."/>
            <person name="Li J."/>
            <person name="Yi K."/>
            <person name="Feng H."/>
            <person name="Zhu P."/>
            <person name="Li B."/>
            <person name="Liu Q."/>
            <person name="Fairley S."/>
            <person name="Magor K.E."/>
            <person name="Du Z."/>
            <person name="Hu X."/>
            <person name="Goodman L."/>
            <person name="Tafer H."/>
            <person name="Vignal A."/>
            <person name="Lee T."/>
            <person name="Kim K.W."/>
            <person name="Sheng Z."/>
            <person name="An Y."/>
            <person name="Searle S."/>
            <person name="Herrero J."/>
            <person name="Groenen M.A."/>
            <person name="Crooijmans R.P."/>
            <person name="Faraut T."/>
            <person name="Cai Q."/>
            <person name="Webster R.G."/>
            <person name="Aldridge J.R."/>
            <person name="Warren W.C."/>
            <person name="Bartschat S."/>
            <person name="Kehr S."/>
            <person name="Marz M."/>
            <person name="Stadler P.F."/>
            <person name="Smith J."/>
            <person name="Kraus R.H."/>
            <person name="Zhao Y."/>
            <person name="Ren L."/>
            <person name="Fei J."/>
            <person name="Morisson M."/>
            <person name="Kaiser P."/>
            <person name="Griffin D.K."/>
            <person name="Rao M."/>
            <person name="Pitel F."/>
            <person name="Wang J."/>
            <person name="Li N."/>
        </authorList>
    </citation>
    <scope>NUCLEOTIDE SEQUENCE [LARGE SCALE GENOMIC DNA]</scope>
</reference>
<evidence type="ECO:0000313" key="3">
    <source>
        <dbReference type="Proteomes" id="UP000296049"/>
    </source>
</evidence>
<protein>
    <submittedName>
        <fullName evidence="2">Uncharacterized protein</fullName>
    </submittedName>
</protein>
<proteinExistence type="predicted"/>
<dbReference type="EMBL" id="KB742969">
    <property type="protein sequence ID" value="EOB02375.1"/>
    <property type="molecule type" value="Genomic_DNA"/>
</dbReference>
<evidence type="ECO:0000313" key="2">
    <source>
        <dbReference type="EMBL" id="EOB02375.1"/>
    </source>
</evidence>
<accession>R0LL38</accession>
<keyword evidence="3" id="KW-1185">Reference proteome</keyword>
<feature type="region of interest" description="Disordered" evidence="1">
    <location>
        <begin position="29"/>
        <end position="58"/>
    </location>
</feature>
<evidence type="ECO:0000256" key="1">
    <source>
        <dbReference type="SAM" id="MobiDB-lite"/>
    </source>
</evidence>
<feature type="compositionally biased region" description="Low complexity" evidence="1">
    <location>
        <begin position="47"/>
        <end position="58"/>
    </location>
</feature>
<dbReference type="AlphaFoldDB" id="R0LL38"/>
<name>R0LL38_ANAPL</name>
<gene>
    <name evidence="2" type="ORF">Anapl_02391</name>
</gene>